<dbReference type="EMBL" id="CP009440">
    <property type="protein sequence ID" value="AJI54020.1"/>
    <property type="molecule type" value="Genomic_DNA"/>
</dbReference>
<dbReference type="InterPro" id="IPR001431">
    <property type="entry name" value="Pept_M16_Zn_BS"/>
</dbReference>
<proteinExistence type="inferred from homology"/>
<reference evidence="6 7" key="1">
    <citation type="journal article" date="2015" name="Genome Announc.">
        <title>Genome sequencing of 18 francisella strains to aid in assay development and testing.</title>
        <authorList>
            <person name="Johnson S.L."/>
            <person name="Daligault H.E."/>
            <person name="Davenport K.W."/>
            <person name="Coyne S.R."/>
            <person name="Frey K.G."/>
            <person name="Koroleva G.I."/>
            <person name="Broomall S.M."/>
            <person name="Bishop-Lilly K.A."/>
            <person name="Bruce D.C."/>
            <person name="Chertkov O."/>
            <person name="Freitas T."/>
            <person name="Jaissle J."/>
            <person name="Ladner J.T."/>
            <person name="Rosenzweig C.N."/>
            <person name="Gibbons H.S."/>
            <person name="Palacios G.F."/>
            <person name="Redden C.L."/>
            <person name="Xu Y."/>
            <person name="Minogue T.D."/>
            <person name="Chain P.S."/>
        </authorList>
    </citation>
    <scope>NUCLEOTIDE SEQUENCE [LARGE SCALE GENOMIC DNA]</scope>
    <source>
        <strain evidence="6 7">GA01-2794</strain>
    </source>
</reference>
<dbReference type="GO" id="GO:0046872">
    <property type="term" value="F:metal ion binding"/>
    <property type="evidence" value="ECO:0007669"/>
    <property type="project" value="InterPro"/>
</dbReference>
<dbReference type="GO" id="GO:0004222">
    <property type="term" value="F:metalloendopeptidase activity"/>
    <property type="evidence" value="ECO:0007669"/>
    <property type="project" value="InterPro"/>
</dbReference>
<evidence type="ECO:0000313" key="7">
    <source>
        <dbReference type="Proteomes" id="UP000031830"/>
    </source>
</evidence>
<feature type="domain" description="Peptidase M16 N-terminal" evidence="4">
    <location>
        <begin position="16"/>
        <end position="159"/>
    </location>
</feature>
<evidence type="ECO:0000256" key="3">
    <source>
        <dbReference type="RuleBase" id="RU004447"/>
    </source>
</evidence>
<dbReference type="STRING" id="28110.KU46_1216"/>
<dbReference type="InterPro" id="IPR050361">
    <property type="entry name" value="MPP/UQCRC_Complex"/>
</dbReference>
<evidence type="ECO:0000259" key="4">
    <source>
        <dbReference type="Pfam" id="PF00675"/>
    </source>
</evidence>
<name>A0A0B6CYW4_9GAMM</name>
<dbReference type="KEGG" id="fpz:LA55_683"/>
<dbReference type="InterPro" id="IPR011249">
    <property type="entry name" value="Metalloenz_LuxS/M16"/>
</dbReference>
<dbReference type="Pfam" id="PF05193">
    <property type="entry name" value="Peptidase_M16_C"/>
    <property type="match status" value="1"/>
</dbReference>
<evidence type="ECO:0000256" key="2">
    <source>
        <dbReference type="ARBA" id="ARBA00007261"/>
    </source>
</evidence>
<feature type="domain" description="Peptidase M16 C-terminal" evidence="5">
    <location>
        <begin position="168"/>
        <end position="348"/>
    </location>
</feature>
<accession>A0A0B6CYW4</accession>
<dbReference type="PANTHER" id="PTHR11851:SF49">
    <property type="entry name" value="MITOCHONDRIAL-PROCESSING PEPTIDASE SUBUNIT ALPHA"/>
    <property type="match status" value="1"/>
</dbReference>
<dbReference type="OrthoDB" id="9811314at2"/>
<evidence type="ECO:0000313" key="6">
    <source>
        <dbReference type="EMBL" id="AJI54020.1"/>
    </source>
</evidence>
<dbReference type="Proteomes" id="UP000031830">
    <property type="component" value="Chromosome"/>
</dbReference>
<organism evidence="6 7">
    <name type="scientific">Francisella philomiragia</name>
    <dbReference type="NCBI Taxonomy" id="28110"/>
    <lineage>
        <taxon>Bacteria</taxon>
        <taxon>Pseudomonadati</taxon>
        <taxon>Pseudomonadota</taxon>
        <taxon>Gammaproteobacteria</taxon>
        <taxon>Thiotrichales</taxon>
        <taxon>Francisellaceae</taxon>
        <taxon>Francisella</taxon>
    </lineage>
</organism>
<evidence type="ECO:0000256" key="1">
    <source>
        <dbReference type="ARBA" id="ARBA00001947"/>
    </source>
</evidence>
<dbReference type="PROSITE" id="PS00143">
    <property type="entry name" value="INSULINASE"/>
    <property type="match status" value="1"/>
</dbReference>
<comment type="cofactor">
    <cofactor evidence="1">
        <name>Zn(2+)</name>
        <dbReference type="ChEBI" id="CHEBI:29105"/>
    </cofactor>
</comment>
<sequence>MSIDKYSLDNDLNIYIKKDSRAPVALAQIWYKVGSTYEPTKLTGISHMLEHMMFKGTDKYTKDELNSIVENNGGVQNAFTGFDYTAYYQFWHKKNLELSLSIESSRMSNLLFDENEFIPERKVVLEERSLRVDDKAFSYAFEQFMKLAYQNNSRHTPIIGWREDIENYTLNDLKKWYQQNYAPNNASIVLVGDIDKSSAIPMIKDYFGGIPKSKLMNIEKEPSLINIGYRHSKVQKSPNDTDATILGYITPSLTTDYHDNDPFALMILNNIIGSADASILQQQLVRDENLCCHIDSEYSPFIKGEDIFTITAIANHDQNLDKIQDKIENSINKLKNDGVTQEQLNRAKVTIKADKVFAMDSLETQANLIGSLASINLDVDYYKYLEKLYDVSINDVNRVLDRYFDKNNLTSLHLLKD</sequence>
<evidence type="ECO:0000259" key="5">
    <source>
        <dbReference type="Pfam" id="PF05193"/>
    </source>
</evidence>
<dbReference type="SUPFAM" id="SSF63411">
    <property type="entry name" value="LuxS/MPP-like metallohydrolase"/>
    <property type="match status" value="2"/>
</dbReference>
<dbReference type="InterPro" id="IPR011765">
    <property type="entry name" value="Pept_M16_N"/>
</dbReference>
<dbReference type="RefSeq" id="WP_044525894.1">
    <property type="nucleotide sequence ID" value="NZ_CP009440.1"/>
</dbReference>
<dbReference type="Pfam" id="PF00675">
    <property type="entry name" value="Peptidase_M16"/>
    <property type="match status" value="1"/>
</dbReference>
<comment type="similarity">
    <text evidence="2 3">Belongs to the peptidase M16 family.</text>
</comment>
<gene>
    <name evidence="6" type="ORF">LA55_683</name>
</gene>
<dbReference type="PANTHER" id="PTHR11851">
    <property type="entry name" value="METALLOPROTEASE"/>
    <property type="match status" value="1"/>
</dbReference>
<dbReference type="Gene3D" id="3.30.830.10">
    <property type="entry name" value="Metalloenzyme, LuxS/M16 peptidase-like"/>
    <property type="match status" value="2"/>
</dbReference>
<dbReference type="AlphaFoldDB" id="A0A0B6CYW4"/>
<protein>
    <submittedName>
        <fullName evidence="6">Insulinase family protein</fullName>
    </submittedName>
</protein>
<dbReference type="GO" id="GO:0006508">
    <property type="term" value="P:proteolysis"/>
    <property type="evidence" value="ECO:0007669"/>
    <property type="project" value="InterPro"/>
</dbReference>
<dbReference type="InterPro" id="IPR007863">
    <property type="entry name" value="Peptidase_M16_C"/>
</dbReference>